<reference evidence="1" key="1">
    <citation type="journal article" date="2023" name="Mol. Biol. Evol.">
        <title>Third-Generation Sequencing Reveals the Adaptive Role of the Epigenome in Three Deep-Sea Polychaetes.</title>
        <authorList>
            <person name="Perez M."/>
            <person name="Aroh O."/>
            <person name="Sun Y."/>
            <person name="Lan Y."/>
            <person name="Juniper S.K."/>
            <person name="Young C.R."/>
            <person name="Angers B."/>
            <person name="Qian P.Y."/>
        </authorList>
    </citation>
    <scope>NUCLEOTIDE SEQUENCE</scope>
    <source>
        <strain evidence="1">R07B-5</strain>
    </source>
</reference>
<gene>
    <name evidence="1" type="ORF">NP493_204g06068</name>
</gene>
<dbReference type="Proteomes" id="UP001209878">
    <property type="component" value="Unassembled WGS sequence"/>
</dbReference>
<evidence type="ECO:0000313" key="1">
    <source>
        <dbReference type="EMBL" id="KAK2186064.1"/>
    </source>
</evidence>
<sequence>MCNEVISWLDGNQQKELQKVYMPIITNLKLTIDIQFHPGQPTLGLGDLTCKMGNVTESNKQLALSVATDNLIHSVEGSGVVAEAMKTTQVRILCCCVKP</sequence>
<protein>
    <submittedName>
        <fullName evidence="1">Uncharacterized protein</fullName>
    </submittedName>
</protein>
<name>A0AAD9UE63_RIDPI</name>
<accession>A0AAD9UE63</accession>
<comment type="caution">
    <text evidence="1">The sequence shown here is derived from an EMBL/GenBank/DDBJ whole genome shotgun (WGS) entry which is preliminary data.</text>
</comment>
<organism evidence="1 2">
    <name type="scientific">Ridgeia piscesae</name>
    <name type="common">Tubeworm</name>
    <dbReference type="NCBI Taxonomy" id="27915"/>
    <lineage>
        <taxon>Eukaryota</taxon>
        <taxon>Metazoa</taxon>
        <taxon>Spiralia</taxon>
        <taxon>Lophotrochozoa</taxon>
        <taxon>Annelida</taxon>
        <taxon>Polychaeta</taxon>
        <taxon>Sedentaria</taxon>
        <taxon>Canalipalpata</taxon>
        <taxon>Sabellida</taxon>
        <taxon>Siboglinidae</taxon>
        <taxon>Ridgeia</taxon>
    </lineage>
</organism>
<keyword evidence="2" id="KW-1185">Reference proteome</keyword>
<dbReference type="EMBL" id="JAODUO010000214">
    <property type="protein sequence ID" value="KAK2186064.1"/>
    <property type="molecule type" value="Genomic_DNA"/>
</dbReference>
<dbReference type="AlphaFoldDB" id="A0AAD9UE63"/>
<proteinExistence type="predicted"/>
<evidence type="ECO:0000313" key="2">
    <source>
        <dbReference type="Proteomes" id="UP001209878"/>
    </source>
</evidence>